<organism evidence="1">
    <name type="scientific">Amphimedon queenslandica</name>
    <name type="common">Sponge</name>
    <dbReference type="NCBI Taxonomy" id="400682"/>
    <lineage>
        <taxon>Eukaryota</taxon>
        <taxon>Metazoa</taxon>
        <taxon>Porifera</taxon>
        <taxon>Demospongiae</taxon>
        <taxon>Heteroscleromorpha</taxon>
        <taxon>Haplosclerida</taxon>
        <taxon>Niphatidae</taxon>
        <taxon>Amphimedon</taxon>
    </lineage>
</organism>
<name>A0A1X7TYU0_AMPQE</name>
<protein>
    <submittedName>
        <fullName evidence="1">Uncharacterized protein</fullName>
    </submittedName>
</protein>
<evidence type="ECO:0000313" key="1">
    <source>
        <dbReference type="EnsemblMetazoa" id="Aqu2.1.20436_001"/>
    </source>
</evidence>
<dbReference type="EnsemblMetazoa" id="Aqu2.1.20436_001">
    <property type="protein sequence ID" value="Aqu2.1.20436_001"/>
    <property type="gene ID" value="Aqu2.1.20436"/>
</dbReference>
<sequence length="44" mass="5025">MYKLTNFSLLLQQFVPKQDSSIDCGADLCKLCISNMLLLKLIDF</sequence>
<dbReference type="AlphaFoldDB" id="A0A1X7TYU0"/>
<accession>A0A1X7TYU0</accession>
<proteinExistence type="predicted"/>
<dbReference type="InParanoid" id="A0A1X7TYU0"/>
<reference evidence="1" key="1">
    <citation type="submission" date="2017-05" db="UniProtKB">
        <authorList>
            <consortium name="EnsemblMetazoa"/>
        </authorList>
    </citation>
    <scope>IDENTIFICATION</scope>
</reference>